<dbReference type="NCBIfam" id="TIGR03923">
    <property type="entry name" value="T7SS_EccE"/>
    <property type="match status" value="1"/>
</dbReference>
<dbReference type="Proteomes" id="UP000595205">
    <property type="component" value="Chromosome"/>
</dbReference>
<comment type="similarity">
    <text evidence="2">Belongs to the EccE family.</text>
</comment>
<name>A0A7R7RPD7_MYCIT</name>
<dbReference type="GO" id="GO:0005886">
    <property type="term" value="C:plasma membrane"/>
    <property type="evidence" value="ECO:0007669"/>
    <property type="project" value="UniProtKB-SubCell"/>
</dbReference>
<evidence type="ECO:0000256" key="3">
    <source>
        <dbReference type="ARBA" id="ARBA00022475"/>
    </source>
</evidence>
<dbReference type="InterPro" id="IPR050051">
    <property type="entry name" value="EccE_dom"/>
</dbReference>
<comment type="subcellular location">
    <subcellularLocation>
        <location evidence="1">Cell membrane</location>
    </subcellularLocation>
</comment>
<dbReference type="Pfam" id="PF11203">
    <property type="entry name" value="EccE"/>
    <property type="match status" value="1"/>
</dbReference>
<evidence type="ECO:0000256" key="1">
    <source>
        <dbReference type="ARBA" id="ARBA00004236"/>
    </source>
</evidence>
<evidence type="ECO:0000313" key="10">
    <source>
        <dbReference type="EMBL" id="BCP02079.1"/>
    </source>
</evidence>
<gene>
    <name evidence="10" type="ORF">MINTM018_48480</name>
</gene>
<feature type="region of interest" description="Disordered" evidence="7">
    <location>
        <begin position="317"/>
        <end position="345"/>
    </location>
</feature>
<keyword evidence="6 8" id="KW-0472">Membrane</keyword>
<dbReference type="EMBL" id="AP024255">
    <property type="protein sequence ID" value="BCP02079.1"/>
    <property type="molecule type" value="Genomic_DNA"/>
</dbReference>
<evidence type="ECO:0000256" key="6">
    <source>
        <dbReference type="ARBA" id="ARBA00023136"/>
    </source>
</evidence>
<sequence>MKMSIPTPGSGRITLALLAIVPAVMAYPWRSPRDYWLLGIAAAVVIVLFGWWGGLYFTTLVRRRLAIIGRANAFTPQPPATATTALVRVGAPEDDSDVLPLPLIAGYLDRYGIRADKIRITSRDNASDTSRRETWIGLTVSAPENLAALRARSPRIPLQETAQVAARRLADHLREIGWEATAVAPDDVPRLLTSNPRERWRGVQRGASDYIAAYQIRVDEALPETLDAIRSHAARETCTALEIAGDKAHPTVAVACAFQTDTPPERTAPLDGLTPQRGNHLPALTALDLLSTARLDGHTTAPAGLLAQLHWPTLVGGAHRASSAGGPETNSATTETTDTLEAART</sequence>
<accession>A0A7R7RPD7</accession>
<feature type="transmembrane region" description="Helical" evidence="8">
    <location>
        <begin position="36"/>
        <end position="57"/>
    </location>
</feature>
<dbReference type="AlphaFoldDB" id="A0A7R7RPD7"/>
<keyword evidence="4 8" id="KW-0812">Transmembrane</keyword>
<evidence type="ECO:0000256" key="8">
    <source>
        <dbReference type="SAM" id="Phobius"/>
    </source>
</evidence>
<evidence type="ECO:0000256" key="5">
    <source>
        <dbReference type="ARBA" id="ARBA00022989"/>
    </source>
</evidence>
<keyword evidence="3" id="KW-1003">Cell membrane</keyword>
<evidence type="ECO:0000256" key="2">
    <source>
        <dbReference type="ARBA" id="ARBA00007759"/>
    </source>
</evidence>
<protein>
    <submittedName>
        <fullName evidence="10">Type VII secretion protein EccE</fullName>
    </submittedName>
</protein>
<feature type="domain" description="Type VII secretion system protein EccE" evidence="9">
    <location>
        <begin position="130"/>
        <end position="216"/>
    </location>
</feature>
<evidence type="ECO:0000256" key="7">
    <source>
        <dbReference type="SAM" id="MobiDB-lite"/>
    </source>
</evidence>
<evidence type="ECO:0000259" key="9">
    <source>
        <dbReference type="Pfam" id="PF11203"/>
    </source>
</evidence>
<reference evidence="10 11" key="1">
    <citation type="submission" date="2020-12" db="EMBL/GenBank/DDBJ databases">
        <title>Genome sequence of clinical Mycobacterium intracellulare strains.</title>
        <authorList>
            <person name="Tateishi Y."/>
            <person name="Matsumoto S."/>
            <person name="Fukushima Y."/>
            <person name="Nakajima C."/>
            <person name="Suzuki Y."/>
        </authorList>
    </citation>
    <scope>NUCLEOTIDE SEQUENCE [LARGE SCALE GENOMIC DNA]</scope>
    <source>
        <strain evidence="10 11">M018</strain>
    </source>
</reference>
<feature type="compositionally biased region" description="Low complexity" evidence="7">
    <location>
        <begin position="328"/>
        <end position="345"/>
    </location>
</feature>
<organism evidence="10 11">
    <name type="scientific">Mycobacterium intracellulare</name>
    <dbReference type="NCBI Taxonomy" id="1767"/>
    <lineage>
        <taxon>Bacteria</taxon>
        <taxon>Bacillati</taxon>
        <taxon>Actinomycetota</taxon>
        <taxon>Actinomycetes</taxon>
        <taxon>Mycobacteriales</taxon>
        <taxon>Mycobacteriaceae</taxon>
        <taxon>Mycobacterium</taxon>
        <taxon>Mycobacterium avium complex (MAC)</taxon>
    </lineage>
</organism>
<dbReference type="InterPro" id="IPR021368">
    <property type="entry name" value="T7SS_EccE"/>
</dbReference>
<proteinExistence type="inferred from homology"/>
<evidence type="ECO:0000256" key="4">
    <source>
        <dbReference type="ARBA" id="ARBA00022692"/>
    </source>
</evidence>
<keyword evidence="5 8" id="KW-1133">Transmembrane helix</keyword>
<evidence type="ECO:0000313" key="11">
    <source>
        <dbReference type="Proteomes" id="UP000595205"/>
    </source>
</evidence>